<dbReference type="SUPFAM" id="SSF55961">
    <property type="entry name" value="Bet v1-like"/>
    <property type="match status" value="1"/>
</dbReference>
<protein>
    <recommendedName>
        <fullName evidence="5">Coenzyme Q-binding protein COQ10 START domain-containing protein</fullName>
    </recommendedName>
</protein>
<comment type="function">
    <text evidence="3">Required for the function of coenzyme Q in the respiratory chain. May serve as a chaperone or may be involved in the transport of Q6 from its site of synthesis to the catalytic sites of the respiratory complexes.</text>
</comment>
<dbReference type="AlphaFoldDB" id="A0A5E4QWH5"/>
<dbReference type="Proteomes" id="UP000324832">
    <property type="component" value="Unassembled WGS sequence"/>
</dbReference>
<feature type="compositionally biased region" description="Basic and acidic residues" evidence="4">
    <location>
        <begin position="17"/>
        <end position="30"/>
    </location>
</feature>
<evidence type="ECO:0000256" key="4">
    <source>
        <dbReference type="SAM" id="MobiDB-lite"/>
    </source>
</evidence>
<evidence type="ECO:0000259" key="5">
    <source>
        <dbReference type="Pfam" id="PF03364"/>
    </source>
</evidence>
<dbReference type="CDD" id="cd07813">
    <property type="entry name" value="COQ10p_like"/>
    <property type="match status" value="1"/>
</dbReference>
<dbReference type="EMBL" id="FZQP02005700">
    <property type="protein sequence ID" value="VVD02014.1"/>
    <property type="molecule type" value="Genomic_DNA"/>
</dbReference>
<dbReference type="InterPro" id="IPR005031">
    <property type="entry name" value="COQ10_START"/>
</dbReference>
<dbReference type="PANTHER" id="PTHR12901:SF10">
    <property type="entry name" value="COENZYME Q-BINDING PROTEIN COQ10, MITOCHONDRIAL"/>
    <property type="match status" value="1"/>
</dbReference>
<proteinExistence type="inferred from homology"/>
<organism evidence="6 7">
    <name type="scientific">Leptidea sinapis</name>
    <dbReference type="NCBI Taxonomy" id="189913"/>
    <lineage>
        <taxon>Eukaryota</taxon>
        <taxon>Metazoa</taxon>
        <taxon>Ecdysozoa</taxon>
        <taxon>Arthropoda</taxon>
        <taxon>Hexapoda</taxon>
        <taxon>Insecta</taxon>
        <taxon>Pterygota</taxon>
        <taxon>Neoptera</taxon>
        <taxon>Endopterygota</taxon>
        <taxon>Lepidoptera</taxon>
        <taxon>Glossata</taxon>
        <taxon>Ditrysia</taxon>
        <taxon>Papilionoidea</taxon>
        <taxon>Pieridae</taxon>
        <taxon>Dismorphiinae</taxon>
        <taxon>Leptidea</taxon>
    </lineage>
</organism>
<feature type="region of interest" description="Disordered" evidence="4">
    <location>
        <begin position="1"/>
        <end position="30"/>
    </location>
</feature>
<sequence>MLSQSLRRQGIVTAPEQGKRDPGHYVNRNGRDTNSHCHCQLARLKGRLFFTLPKQSRQREYRGRQLVGYSMDQMFEVVSDVGSYYKFVPWCKKSIVLQRTPSNLTADLVVGFPPLNESYTSNVSLLKPHLVKAECTDGRIFNYLLTVWRFSPGLKGDKKSCVVDFQIQFQFRSAIHSHLSNLFFDQVARQMEGAFIDEVGQRYGPASIQTVNLLINKDNLQS</sequence>
<dbReference type="InterPro" id="IPR023393">
    <property type="entry name" value="START-like_dom_sf"/>
</dbReference>
<evidence type="ECO:0000256" key="3">
    <source>
        <dbReference type="ARBA" id="ARBA00024947"/>
    </source>
</evidence>
<reference evidence="6 7" key="1">
    <citation type="submission" date="2017-07" db="EMBL/GenBank/DDBJ databases">
        <authorList>
            <person name="Talla V."/>
            <person name="Backstrom N."/>
        </authorList>
    </citation>
    <scope>NUCLEOTIDE SEQUENCE [LARGE SCALE GENOMIC DNA]</scope>
</reference>
<feature type="domain" description="Coenzyme Q-binding protein COQ10 START" evidence="5">
    <location>
        <begin position="67"/>
        <end position="195"/>
    </location>
</feature>
<dbReference type="GO" id="GO:0048039">
    <property type="term" value="F:ubiquinone binding"/>
    <property type="evidence" value="ECO:0007669"/>
    <property type="project" value="InterPro"/>
</dbReference>
<comment type="subunit">
    <text evidence="2">Interacts with coenzyme Q.</text>
</comment>
<gene>
    <name evidence="6" type="ORF">LSINAPIS_LOCUS12318</name>
</gene>
<dbReference type="InterPro" id="IPR044996">
    <property type="entry name" value="COQ10-like"/>
</dbReference>
<keyword evidence="7" id="KW-1185">Reference proteome</keyword>
<dbReference type="Gene3D" id="3.30.530.20">
    <property type="match status" value="1"/>
</dbReference>
<dbReference type="GO" id="GO:0005739">
    <property type="term" value="C:mitochondrion"/>
    <property type="evidence" value="ECO:0007669"/>
    <property type="project" value="TreeGrafter"/>
</dbReference>
<evidence type="ECO:0000256" key="1">
    <source>
        <dbReference type="ARBA" id="ARBA00006885"/>
    </source>
</evidence>
<comment type="similarity">
    <text evidence="1">Belongs to the COQ10 family.</text>
</comment>
<dbReference type="GO" id="GO:0045333">
    <property type="term" value="P:cellular respiration"/>
    <property type="evidence" value="ECO:0007669"/>
    <property type="project" value="InterPro"/>
</dbReference>
<evidence type="ECO:0000256" key="2">
    <source>
        <dbReference type="ARBA" id="ARBA00011814"/>
    </source>
</evidence>
<name>A0A5E4QWH5_9NEOP</name>
<evidence type="ECO:0000313" key="7">
    <source>
        <dbReference type="Proteomes" id="UP000324832"/>
    </source>
</evidence>
<dbReference type="PANTHER" id="PTHR12901">
    <property type="entry name" value="SPERM PROTEIN HOMOLOG"/>
    <property type="match status" value="1"/>
</dbReference>
<accession>A0A5E4QWH5</accession>
<dbReference type="Pfam" id="PF03364">
    <property type="entry name" value="Polyketide_cyc"/>
    <property type="match status" value="1"/>
</dbReference>
<evidence type="ECO:0000313" key="6">
    <source>
        <dbReference type="EMBL" id="VVD02014.1"/>
    </source>
</evidence>